<reference evidence="1" key="1">
    <citation type="submission" date="2020-05" db="EMBL/GenBank/DDBJ databases">
        <authorList>
            <person name="Chiriac C."/>
            <person name="Salcher M."/>
            <person name="Ghai R."/>
            <person name="Kavagutti S V."/>
        </authorList>
    </citation>
    <scope>NUCLEOTIDE SEQUENCE</scope>
</reference>
<dbReference type="AlphaFoldDB" id="A0A6J7L5M0"/>
<gene>
    <name evidence="1" type="ORF">UFOPK3772_02371</name>
</gene>
<accession>A0A6J7L5M0</accession>
<name>A0A6J7L5M0_9ZZZZ</name>
<protein>
    <submittedName>
        <fullName evidence="1">Unannotated protein</fullName>
    </submittedName>
</protein>
<proteinExistence type="predicted"/>
<dbReference type="EMBL" id="CAFBNE010000088">
    <property type="protein sequence ID" value="CAB4963331.1"/>
    <property type="molecule type" value="Genomic_DNA"/>
</dbReference>
<sequence>MKKTIAAKIARVLNWRVRYADAPSWIAPAISFILGVPSLAARTSRTRTAATPRAASAMMATTTTVVRLPPDNSIMGLLPYRRVWTAGIMGLINLRSLRTSGIRPRAVGSPTELGRL</sequence>
<evidence type="ECO:0000313" key="1">
    <source>
        <dbReference type="EMBL" id="CAB4963331.1"/>
    </source>
</evidence>
<organism evidence="1">
    <name type="scientific">freshwater metagenome</name>
    <dbReference type="NCBI Taxonomy" id="449393"/>
    <lineage>
        <taxon>unclassified sequences</taxon>
        <taxon>metagenomes</taxon>
        <taxon>ecological metagenomes</taxon>
    </lineage>
</organism>